<dbReference type="PROSITE" id="PS51194">
    <property type="entry name" value="HELICASE_CTER"/>
    <property type="match status" value="1"/>
</dbReference>
<evidence type="ECO:0000256" key="1">
    <source>
        <dbReference type="ARBA" id="ARBA00022515"/>
    </source>
</evidence>
<dbReference type="Pfam" id="PF18319">
    <property type="entry name" value="Zn_ribbon_PriA"/>
    <property type="match status" value="1"/>
</dbReference>
<gene>
    <name evidence="13" type="primary">priA</name>
    <name evidence="16" type="ordered locus">SSGZ1_0377</name>
</gene>
<dbReference type="HAMAP" id="MF_00983">
    <property type="entry name" value="PriA"/>
    <property type="match status" value="1"/>
</dbReference>
<dbReference type="FunFam" id="3.40.50.300:FF:000489">
    <property type="entry name" value="Primosome assembly protein PriA"/>
    <property type="match status" value="1"/>
</dbReference>
<dbReference type="GO" id="GO:0008270">
    <property type="term" value="F:zinc ion binding"/>
    <property type="evidence" value="ECO:0007669"/>
    <property type="project" value="UniProtKB-UniRule"/>
</dbReference>
<dbReference type="InterPro" id="IPR027417">
    <property type="entry name" value="P-loop_NTPase"/>
</dbReference>
<feature type="binding site" evidence="13">
    <location>
        <position position="518"/>
    </location>
    <ligand>
        <name>Zn(2+)</name>
        <dbReference type="ChEBI" id="CHEBI:29105"/>
        <label>1</label>
    </ligand>
</feature>
<dbReference type="GO" id="GO:0009432">
    <property type="term" value="P:SOS response"/>
    <property type="evidence" value="ECO:0007669"/>
    <property type="project" value="UniProtKB-KW"/>
</dbReference>
<feature type="binding site" evidence="13">
    <location>
        <position position="545"/>
    </location>
    <ligand>
        <name>Zn(2+)</name>
        <dbReference type="ChEBI" id="CHEBI:29105"/>
        <label>2</label>
    </ligand>
</feature>
<evidence type="ECO:0000256" key="3">
    <source>
        <dbReference type="ARBA" id="ARBA00022723"/>
    </source>
</evidence>
<keyword evidence="10 13" id="KW-0413">Isomerase</keyword>
<feature type="binding site" evidence="13">
    <location>
        <position position="521"/>
    </location>
    <ligand>
        <name>Zn(2+)</name>
        <dbReference type="ChEBI" id="CHEBI:29105"/>
        <label>1</label>
    </ligand>
</feature>
<dbReference type="SUPFAM" id="SSF52540">
    <property type="entry name" value="P-loop containing nucleoside triphosphate hydrolases"/>
    <property type="match status" value="2"/>
</dbReference>
<dbReference type="SMART" id="SM00490">
    <property type="entry name" value="HELICc"/>
    <property type="match status" value="1"/>
</dbReference>
<keyword evidence="8 13" id="KW-0067">ATP-binding</keyword>
<dbReference type="GO" id="GO:0016887">
    <property type="term" value="F:ATP hydrolysis activity"/>
    <property type="evidence" value="ECO:0007669"/>
    <property type="project" value="RHEA"/>
</dbReference>
<feature type="binding site" evidence="13">
    <location>
        <position position="548"/>
    </location>
    <ligand>
        <name>Zn(2+)</name>
        <dbReference type="ChEBI" id="CHEBI:29105"/>
        <label>2</label>
    </ligand>
</feature>
<feature type="binding site" evidence="13">
    <location>
        <position position="527"/>
    </location>
    <ligand>
        <name>Zn(2+)</name>
        <dbReference type="ChEBI" id="CHEBI:29105"/>
        <label>2</label>
    </ligand>
</feature>
<dbReference type="Gene3D" id="3.40.1440.60">
    <property type="entry name" value="PriA, 3(prime) DNA-binding domain"/>
    <property type="match status" value="1"/>
</dbReference>
<dbReference type="NCBIfam" id="NF004068">
    <property type="entry name" value="PRK05580.1-5"/>
    <property type="match status" value="1"/>
</dbReference>
<evidence type="ECO:0000256" key="5">
    <source>
        <dbReference type="ARBA" id="ARBA00022801"/>
    </source>
</evidence>
<keyword evidence="1 13" id="KW-0639">Primosome</keyword>
<dbReference type="SMART" id="SM00487">
    <property type="entry name" value="DEXDc"/>
    <property type="match status" value="1"/>
</dbReference>
<keyword evidence="6 13" id="KW-0347">Helicase</keyword>
<dbReference type="Proteomes" id="UP000002359">
    <property type="component" value="Chromosome"/>
</dbReference>
<keyword evidence="7 13" id="KW-0862">Zinc</keyword>
<sequence>MFASVVILEGKINRDGMLAQIIVDVPLMQTDQAYSYRVPAELEEGLKVGVRVHVPFGKGNRLIQGIVVDLIDEDDENSLQDLKELAEVLDYSPVLNQEQFWLADQMRKSVFSYKITLLKSMLPSLLNSTYDKLIRPGIGLEMAEQISLFGDKEQIRFSDLDVTEQGKIMRLAQSGKILVDYVAKDKKQIKTEKWYRVCLEKLREADISNRAKKRQQLREFLLEQSEDQLLSNLKSDYSADTLRYFQEKGYIEVWEEEVSRTQGVFDKVEKTQALDLNPEQAIAVREIVASIGQESQTFLLQGVTGSGKTEVYLQVIDRVLKMGKTAIMLVPEISLTPQMTNRFISRFGQQVAILHSGLSDGEKYDEWRKIEAGNAQVVVGARSAIFAPLTNLGVIIIDEEHEATYKQDSNPRYHARDVAKLRADYNRATLVLGSATPSLETRARASRGVYGRLTLNQRANPLARIPEVEVVDFRDYIGQQEASNFTPVLIEKIREKLARKEQVVLMLNRRGYSSFVMCRDCGSVDQCPNCDISLTLHMDTKTMNCHYCGFQKGIPQTCPNCQSRSIRYYGTGTQKAYDELQELLPEARILRMDVDTTKKKGAHEDLLERFGRGEADILLGTQMIAKGLDFPNVTLVGVLNADTALNLPDFRSSERTFQLLTQVAGRAGRADKEGEVLIQTYNPNHYAIAFAKEQDYEGFYRYEMDIRKNLGYPPYYFTVGLTFSHKSEEFVVKKAYETVAFLRQHLTDAIQILGPTPKPIARTHNLYHYQIILKYRHEDRLEEVLNQILDWTQERENQDLRLIIDNEPQNMM</sequence>
<evidence type="ECO:0000256" key="13">
    <source>
        <dbReference type="HAMAP-Rule" id="MF_00983"/>
    </source>
</evidence>
<comment type="cofactor">
    <cofactor evidence="13">
        <name>Zn(2+)</name>
        <dbReference type="ChEBI" id="CHEBI:29105"/>
    </cofactor>
    <text evidence="13">Binds 2 zinc ions per subunit.</text>
</comment>
<dbReference type="InterPro" id="IPR041222">
    <property type="entry name" value="PriA_3primeBD"/>
</dbReference>
<dbReference type="GO" id="GO:1990077">
    <property type="term" value="C:primosome complex"/>
    <property type="evidence" value="ECO:0007669"/>
    <property type="project" value="UniProtKB-UniRule"/>
</dbReference>
<dbReference type="CDD" id="cd17929">
    <property type="entry name" value="DEXHc_priA"/>
    <property type="match status" value="1"/>
</dbReference>
<comment type="catalytic activity">
    <reaction evidence="12 13">
        <text>ATP + H2O = ADP + phosphate + H(+)</text>
        <dbReference type="Rhea" id="RHEA:13065"/>
        <dbReference type="ChEBI" id="CHEBI:15377"/>
        <dbReference type="ChEBI" id="CHEBI:15378"/>
        <dbReference type="ChEBI" id="CHEBI:30616"/>
        <dbReference type="ChEBI" id="CHEBI:43474"/>
        <dbReference type="ChEBI" id="CHEBI:456216"/>
        <dbReference type="EC" id="5.6.2.4"/>
    </reaction>
</comment>
<dbReference type="KEGG" id="ssw:SSGZ1_0377"/>
<dbReference type="GO" id="GO:0006302">
    <property type="term" value="P:double-strand break repair"/>
    <property type="evidence" value="ECO:0007669"/>
    <property type="project" value="InterPro"/>
</dbReference>
<evidence type="ECO:0000256" key="9">
    <source>
        <dbReference type="ARBA" id="ARBA00023125"/>
    </source>
</evidence>
<dbReference type="InterPro" id="IPR001650">
    <property type="entry name" value="Helicase_C-like"/>
</dbReference>
<dbReference type="InterPro" id="IPR042115">
    <property type="entry name" value="PriA_3primeBD_sf"/>
</dbReference>
<evidence type="ECO:0000256" key="7">
    <source>
        <dbReference type="ARBA" id="ARBA00022833"/>
    </source>
</evidence>
<protein>
    <recommendedName>
        <fullName evidence="13">Replication restart protein PriA</fullName>
    </recommendedName>
    <alternativeName>
        <fullName evidence="13">ATP-dependent DNA helicase PriA</fullName>
        <ecNumber evidence="13">5.6.2.4</ecNumber>
    </alternativeName>
    <alternativeName>
        <fullName evidence="13">DNA 3'-5' helicase PriA</fullName>
    </alternativeName>
</protein>
<evidence type="ECO:0000256" key="11">
    <source>
        <dbReference type="ARBA" id="ARBA00023236"/>
    </source>
</evidence>
<dbReference type="PROSITE" id="PS51192">
    <property type="entry name" value="HELICASE_ATP_BIND_1"/>
    <property type="match status" value="1"/>
</dbReference>
<dbReference type="GO" id="GO:0006269">
    <property type="term" value="P:DNA replication, synthesis of primer"/>
    <property type="evidence" value="ECO:0007669"/>
    <property type="project" value="UniProtKB-KW"/>
</dbReference>
<dbReference type="FunFam" id="3.40.50.300:FF:002579">
    <property type="entry name" value="Primosomal protein N"/>
    <property type="match status" value="1"/>
</dbReference>
<dbReference type="GO" id="GO:0043138">
    <property type="term" value="F:3'-5' DNA helicase activity"/>
    <property type="evidence" value="ECO:0007669"/>
    <property type="project" value="UniProtKB-EC"/>
</dbReference>
<evidence type="ECO:0000256" key="6">
    <source>
        <dbReference type="ARBA" id="ARBA00022806"/>
    </source>
</evidence>
<reference evidence="16 17" key="1">
    <citation type="journal article" date="2009" name="J. Infect. Dis.">
        <title>Clinical, experimental, and genomic differences between intermediately pathogenic, highly pathogenic, and epidemic Streptococcus suis.</title>
        <authorList>
            <person name="Ye C."/>
            <person name="Zheng H."/>
            <person name="Zhang J."/>
            <person name="Jing H."/>
            <person name="Wang L."/>
            <person name="Xiong Y."/>
            <person name="Wang W."/>
            <person name="Zhou Z."/>
            <person name="Sun Q."/>
            <person name="Luo X."/>
            <person name="Du H."/>
            <person name="Gottschalk M."/>
            <person name="Xu J."/>
        </authorList>
    </citation>
    <scope>NUCLEOTIDE SEQUENCE [LARGE SCALE GENOMIC DNA]</scope>
    <source>
        <strain evidence="16 17">GZ1</strain>
    </source>
</reference>
<keyword evidence="9 13" id="KW-0238">DNA-binding</keyword>
<keyword evidence="11" id="KW-0742">SOS response</keyword>
<dbReference type="InterPro" id="IPR040498">
    <property type="entry name" value="PriA_CRR"/>
</dbReference>
<dbReference type="GO" id="GO:0003677">
    <property type="term" value="F:DNA binding"/>
    <property type="evidence" value="ECO:0007669"/>
    <property type="project" value="UniProtKB-UniRule"/>
</dbReference>
<dbReference type="Pfam" id="PF04851">
    <property type="entry name" value="ResIII"/>
    <property type="match status" value="1"/>
</dbReference>
<dbReference type="GO" id="GO:0006310">
    <property type="term" value="P:DNA recombination"/>
    <property type="evidence" value="ECO:0007669"/>
    <property type="project" value="InterPro"/>
</dbReference>
<keyword evidence="4 13" id="KW-0547">Nucleotide-binding</keyword>
<name>D5AG77_STRGZ</name>
<dbReference type="CDD" id="cd18804">
    <property type="entry name" value="SF2_C_priA"/>
    <property type="match status" value="1"/>
</dbReference>
<keyword evidence="3 13" id="KW-0479">Metal-binding</keyword>
<evidence type="ECO:0000256" key="2">
    <source>
        <dbReference type="ARBA" id="ARBA00022705"/>
    </source>
</evidence>
<dbReference type="FunFam" id="3.40.1440.60:FF:000001">
    <property type="entry name" value="Primosomal protein N"/>
    <property type="match status" value="1"/>
</dbReference>
<dbReference type="PATRIC" id="fig|423211.3.peg.376"/>
<dbReference type="InterPro" id="IPR005259">
    <property type="entry name" value="PriA"/>
</dbReference>
<evidence type="ECO:0000256" key="10">
    <source>
        <dbReference type="ARBA" id="ARBA00023235"/>
    </source>
</evidence>
<dbReference type="Gene3D" id="3.40.50.300">
    <property type="entry name" value="P-loop containing nucleotide triphosphate hydrolases"/>
    <property type="match status" value="2"/>
</dbReference>
<evidence type="ECO:0000256" key="8">
    <source>
        <dbReference type="ARBA" id="ARBA00022840"/>
    </source>
</evidence>
<evidence type="ECO:0000259" key="14">
    <source>
        <dbReference type="PROSITE" id="PS51192"/>
    </source>
</evidence>
<keyword evidence="11" id="KW-0227">DNA damage</keyword>
<organism evidence="16 17">
    <name type="scientific">Streptococcus suis (strain GZ1)</name>
    <dbReference type="NCBI Taxonomy" id="423211"/>
    <lineage>
        <taxon>Bacteria</taxon>
        <taxon>Bacillati</taxon>
        <taxon>Bacillota</taxon>
        <taxon>Bacilli</taxon>
        <taxon>Lactobacillales</taxon>
        <taxon>Streptococcaceae</taxon>
        <taxon>Streptococcus</taxon>
    </lineage>
</organism>
<dbReference type="AlphaFoldDB" id="D5AG77"/>
<comment type="similarity">
    <text evidence="13">Belongs to the helicase family. PriA subfamily.</text>
</comment>
<dbReference type="InterPro" id="IPR014001">
    <property type="entry name" value="Helicase_ATP-bd"/>
</dbReference>
<feature type="binding site" evidence="13">
    <location>
        <position position="561"/>
    </location>
    <ligand>
        <name>Zn(2+)</name>
        <dbReference type="ChEBI" id="CHEBI:29105"/>
        <label>1</label>
    </ligand>
</feature>
<evidence type="ECO:0000256" key="12">
    <source>
        <dbReference type="ARBA" id="ARBA00048988"/>
    </source>
</evidence>
<dbReference type="Pfam" id="PF00271">
    <property type="entry name" value="Helicase_C"/>
    <property type="match status" value="1"/>
</dbReference>
<dbReference type="EC" id="5.6.2.4" evidence="13"/>
<keyword evidence="5 13" id="KW-0378">Hydrolase</keyword>
<dbReference type="GO" id="GO:0006270">
    <property type="term" value="P:DNA replication initiation"/>
    <property type="evidence" value="ECO:0007669"/>
    <property type="project" value="TreeGrafter"/>
</dbReference>
<dbReference type="Pfam" id="PF18074">
    <property type="entry name" value="PriA_C"/>
    <property type="match status" value="1"/>
</dbReference>
<proteinExistence type="inferred from homology"/>
<dbReference type="InterPro" id="IPR006935">
    <property type="entry name" value="Helicase/UvrB_N"/>
</dbReference>
<dbReference type="Pfam" id="PF17764">
    <property type="entry name" value="PriA_3primeBD"/>
    <property type="match status" value="1"/>
</dbReference>
<dbReference type="GO" id="GO:0005524">
    <property type="term" value="F:ATP binding"/>
    <property type="evidence" value="ECO:0007669"/>
    <property type="project" value="UniProtKB-UniRule"/>
</dbReference>
<dbReference type="PANTHER" id="PTHR30580">
    <property type="entry name" value="PRIMOSOMAL PROTEIN N"/>
    <property type="match status" value="1"/>
</dbReference>
<feature type="binding site" evidence="13">
    <location>
        <position position="558"/>
    </location>
    <ligand>
        <name>Zn(2+)</name>
        <dbReference type="ChEBI" id="CHEBI:29105"/>
        <label>1</label>
    </ligand>
</feature>
<comment type="function">
    <text evidence="13">Initiates the restart of stalled replication forks, which reloads the replicative helicase on sites other than the origin of replication. Recognizes and binds to abandoned replication forks and remodels them to uncover a helicase loading site. Promotes assembly of the primosome at these replication forks.</text>
</comment>
<comment type="catalytic activity">
    <reaction evidence="13">
        <text>Couples ATP hydrolysis with the unwinding of duplex DNA by translocating in the 3'-5' direction.</text>
        <dbReference type="EC" id="5.6.2.4"/>
    </reaction>
</comment>
<evidence type="ECO:0000313" key="16">
    <source>
        <dbReference type="EMBL" id="ADE30842.1"/>
    </source>
</evidence>
<evidence type="ECO:0000313" key="17">
    <source>
        <dbReference type="Proteomes" id="UP000002359"/>
    </source>
</evidence>
<dbReference type="InterPro" id="IPR041236">
    <property type="entry name" value="PriA_C"/>
</dbReference>
<feature type="binding site" evidence="13">
    <location>
        <position position="530"/>
    </location>
    <ligand>
        <name>Zn(2+)</name>
        <dbReference type="ChEBI" id="CHEBI:29105"/>
        <label>2</label>
    </ligand>
</feature>
<dbReference type="PANTHER" id="PTHR30580:SF0">
    <property type="entry name" value="PRIMOSOMAL PROTEIN N"/>
    <property type="match status" value="1"/>
</dbReference>
<feature type="domain" description="Helicase C-terminal" evidence="15">
    <location>
        <begin position="553"/>
        <end position="707"/>
    </location>
</feature>
<evidence type="ECO:0000256" key="4">
    <source>
        <dbReference type="ARBA" id="ARBA00022741"/>
    </source>
</evidence>
<dbReference type="EMBL" id="CP000837">
    <property type="protein sequence ID" value="ADE30842.1"/>
    <property type="molecule type" value="Genomic_DNA"/>
</dbReference>
<accession>D5AG77</accession>
<dbReference type="NCBIfam" id="NF004066">
    <property type="entry name" value="PRK05580.1-3"/>
    <property type="match status" value="1"/>
</dbReference>
<dbReference type="HOGENOM" id="CLU_013353_3_1_9"/>
<keyword evidence="2 13" id="KW-0235">DNA replication</keyword>
<feature type="domain" description="Helicase ATP-binding" evidence="14">
    <location>
        <begin position="289"/>
        <end position="455"/>
    </location>
</feature>
<evidence type="ECO:0000259" key="15">
    <source>
        <dbReference type="PROSITE" id="PS51194"/>
    </source>
</evidence>
<dbReference type="NCBIfam" id="TIGR00595">
    <property type="entry name" value="priA"/>
    <property type="match status" value="1"/>
</dbReference>
<comment type="subunit">
    <text evidence="13">Component of the replication restart primosome.</text>
</comment>